<proteinExistence type="predicted"/>
<evidence type="ECO:0000313" key="4">
    <source>
        <dbReference type="Proteomes" id="UP001295684"/>
    </source>
</evidence>
<gene>
    <name evidence="3" type="ORF">ECRASSUSDP1_LOCUS29540</name>
</gene>
<comment type="caution">
    <text evidence="3">The sequence shown here is derived from an EMBL/GenBank/DDBJ whole genome shotgun (WGS) entry which is preliminary data.</text>
</comment>
<protein>
    <submittedName>
        <fullName evidence="3">Uncharacterized protein</fullName>
    </submittedName>
</protein>
<keyword evidence="4" id="KW-1185">Reference proteome</keyword>
<sequence length="433" mass="50161">MNLRDLGDEESKKKLNQNLQNLTEYTKRLLLNISCISHPLSPPKSTFKSLLQRSKNHKTSKKNLLSPSPRSKPLFSKSPASPRSPQIPYSSPPISDSSSCSSATSTIDPFKKLMEGLKEPFSLILKDADKVLPIEDKRTLETKYKKLDKRLRSRKNIRHGQKELPSAAMAKSGTIPGQHQKVQKKNYFTLKKKETEKSFVSEMLERLEKQENSKKKQTQLPMRSKSCTERDNFAQFQKFAQQRNLTKKEENFTSKMNEPLNFFEKYKEISSSKPFPYAMVDFIKKGSKYLDQMRKAQSSSNFRLGPFSAKKSHRRHVVVSSLSERTKIKKNKYEDSATDKSNIGSFFGSMYSPNKTRPKLIHGASDQPQPKSVEKTLKKQKMERRKNYRILKDLPKCKIPWNIELEHKLSEVKRFAFYRKQISNMPCSRSGKY</sequence>
<keyword evidence="1" id="KW-0175">Coiled coil</keyword>
<dbReference type="EMBL" id="CAMPGE010030386">
    <property type="protein sequence ID" value="CAI2387906.1"/>
    <property type="molecule type" value="Genomic_DNA"/>
</dbReference>
<feature type="region of interest" description="Disordered" evidence="2">
    <location>
        <begin position="39"/>
        <end position="102"/>
    </location>
</feature>
<evidence type="ECO:0000256" key="1">
    <source>
        <dbReference type="SAM" id="Coils"/>
    </source>
</evidence>
<reference evidence="3" key="1">
    <citation type="submission" date="2023-07" db="EMBL/GenBank/DDBJ databases">
        <authorList>
            <consortium name="AG Swart"/>
            <person name="Singh M."/>
            <person name="Singh A."/>
            <person name="Seah K."/>
            <person name="Emmerich C."/>
        </authorList>
    </citation>
    <scope>NUCLEOTIDE SEQUENCE</scope>
    <source>
        <strain evidence="3">DP1</strain>
    </source>
</reference>
<organism evidence="3 4">
    <name type="scientific">Euplotes crassus</name>
    <dbReference type="NCBI Taxonomy" id="5936"/>
    <lineage>
        <taxon>Eukaryota</taxon>
        <taxon>Sar</taxon>
        <taxon>Alveolata</taxon>
        <taxon>Ciliophora</taxon>
        <taxon>Intramacronucleata</taxon>
        <taxon>Spirotrichea</taxon>
        <taxon>Hypotrichia</taxon>
        <taxon>Euplotida</taxon>
        <taxon>Euplotidae</taxon>
        <taxon>Moneuplotes</taxon>
    </lineage>
</organism>
<evidence type="ECO:0000313" key="3">
    <source>
        <dbReference type="EMBL" id="CAI2387906.1"/>
    </source>
</evidence>
<feature type="compositionally biased region" description="Low complexity" evidence="2">
    <location>
        <begin position="81"/>
        <end position="102"/>
    </location>
</feature>
<dbReference type="AlphaFoldDB" id="A0AAD2DD49"/>
<name>A0AAD2DD49_EUPCR</name>
<feature type="region of interest" description="Disordered" evidence="2">
    <location>
        <begin position="157"/>
        <end position="181"/>
    </location>
</feature>
<feature type="coiled-coil region" evidence="1">
    <location>
        <begin position="190"/>
        <end position="220"/>
    </location>
</feature>
<feature type="region of interest" description="Disordered" evidence="2">
    <location>
        <begin position="360"/>
        <end position="381"/>
    </location>
</feature>
<dbReference type="Proteomes" id="UP001295684">
    <property type="component" value="Unassembled WGS sequence"/>
</dbReference>
<accession>A0AAD2DD49</accession>
<feature type="compositionally biased region" description="Polar residues" evidence="2">
    <location>
        <begin position="43"/>
        <end position="53"/>
    </location>
</feature>
<evidence type="ECO:0000256" key="2">
    <source>
        <dbReference type="SAM" id="MobiDB-lite"/>
    </source>
</evidence>